<keyword evidence="3" id="KW-1185">Reference proteome</keyword>
<dbReference type="KEGG" id="csur:N24_3008"/>
<evidence type="ECO:0000313" key="2">
    <source>
        <dbReference type="EMBL" id="BAU97270.1"/>
    </source>
</evidence>
<dbReference type="RefSeq" id="WP_197702411.1">
    <property type="nucleotide sequence ID" value="NZ_AP017369.1"/>
</dbReference>
<accession>A0A169S864</accession>
<sequence>MKKHLMIPAALLIGSLALVSCAPTPATQNVETVSAAMTDTPTYTSSSRSVESTAGTVAATEEAALTLQANSPGVPGAGGTRYSFNSLTVSEQAAASAVLKALLNDASSQHFAHPSYLDISGTPSADNTWGVSFSGDAGSASAIFSGGGVEISAVDMPLSADSLPQMNSFYSSLTQEQLDGLESGIAVSSLSAGQQDVLLDMVATSVGLADSETTDTMITKIRDSLSDTYLFGTADELSISGPEVDFEVSRQGSALKVTYRDPSTDSLIAEERVDISGVAAAPPEVV</sequence>
<evidence type="ECO:0008006" key="4">
    <source>
        <dbReference type="Google" id="ProtNLM"/>
    </source>
</evidence>
<dbReference type="Proteomes" id="UP000218244">
    <property type="component" value="Chromosome"/>
</dbReference>
<evidence type="ECO:0000256" key="1">
    <source>
        <dbReference type="SAM" id="SignalP"/>
    </source>
</evidence>
<gene>
    <name evidence="2" type="ORF">N24_3008</name>
</gene>
<organism evidence="2 3">
    <name type="scientific">Corynebacterium suranareeae</name>
    <dbReference type="NCBI Taxonomy" id="2506452"/>
    <lineage>
        <taxon>Bacteria</taxon>
        <taxon>Bacillati</taxon>
        <taxon>Actinomycetota</taxon>
        <taxon>Actinomycetes</taxon>
        <taxon>Mycobacteriales</taxon>
        <taxon>Corynebacteriaceae</taxon>
        <taxon>Corynebacterium</taxon>
    </lineage>
</organism>
<dbReference type="EMBL" id="AP017369">
    <property type="protein sequence ID" value="BAU97270.1"/>
    <property type="molecule type" value="Genomic_DNA"/>
</dbReference>
<dbReference type="AlphaFoldDB" id="A0A169S864"/>
<dbReference type="PROSITE" id="PS51257">
    <property type="entry name" value="PROKAR_LIPOPROTEIN"/>
    <property type="match status" value="1"/>
</dbReference>
<keyword evidence="1" id="KW-0732">Signal</keyword>
<protein>
    <recommendedName>
        <fullName evidence="4">Secreted protein</fullName>
    </recommendedName>
</protein>
<proteinExistence type="predicted"/>
<feature type="signal peptide" evidence="1">
    <location>
        <begin position="1"/>
        <end position="22"/>
    </location>
</feature>
<name>A0A169S864_9CORY</name>
<feature type="chain" id="PRO_5038916586" description="Secreted protein" evidence="1">
    <location>
        <begin position="23"/>
        <end position="286"/>
    </location>
</feature>
<evidence type="ECO:0000313" key="3">
    <source>
        <dbReference type="Proteomes" id="UP000218244"/>
    </source>
</evidence>
<reference evidence="2 3" key="1">
    <citation type="submission" date="2016-02" db="EMBL/GenBank/DDBJ databases">
        <title>Corynebacterium glutamicum N24 whole genome sequencing project.</title>
        <authorList>
            <person name="Matsutani M."/>
            <person name="Nangtapong N."/>
            <person name="Yakushi T."/>
            <person name="Matsushita K."/>
        </authorList>
    </citation>
    <scope>NUCLEOTIDE SEQUENCE [LARGE SCALE GENOMIC DNA]</scope>
    <source>
        <strain evidence="2 3">N24</strain>
    </source>
</reference>